<dbReference type="EMBL" id="KQ965766">
    <property type="protein sequence ID" value="KXS14840.1"/>
    <property type="molecule type" value="Genomic_DNA"/>
</dbReference>
<dbReference type="AlphaFoldDB" id="A0A139ADJ4"/>
<evidence type="ECO:0000313" key="1">
    <source>
        <dbReference type="EMBL" id="KXS14840.1"/>
    </source>
</evidence>
<accession>A0A139ADJ4</accession>
<reference evidence="1 2" key="1">
    <citation type="journal article" date="2015" name="Genome Biol. Evol.">
        <title>Phylogenomic analyses indicate that early fungi evolved digesting cell walls of algal ancestors of land plants.</title>
        <authorList>
            <person name="Chang Y."/>
            <person name="Wang S."/>
            <person name="Sekimoto S."/>
            <person name="Aerts A.L."/>
            <person name="Choi C."/>
            <person name="Clum A."/>
            <person name="LaButti K.M."/>
            <person name="Lindquist E.A."/>
            <person name="Yee Ngan C."/>
            <person name="Ohm R.A."/>
            <person name="Salamov A.A."/>
            <person name="Grigoriev I.V."/>
            <person name="Spatafora J.W."/>
            <person name="Berbee M.L."/>
        </authorList>
    </citation>
    <scope>NUCLEOTIDE SEQUENCE [LARGE SCALE GENOMIC DNA]</scope>
    <source>
        <strain evidence="1 2">JEL478</strain>
    </source>
</reference>
<gene>
    <name evidence="1" type="ORF">M427DRAFT_335079</name>
</gene>
<evidence type="ECO:0000313" key="2">
    <source>
        <dbReference type="Proteomes" id="UP000070544"/>
    </source>
</evidence>
<dbReference type="Proteomes" id="UP000070544">
    <property type="component" value="Unassembled WGS sequence"/>
</dbReference>
<name>A0A139ADJ4_GONPJ</name>
<keyword evidence="2" id="KW-1185">Reference proteome</keyword>
<organism evidence="1 2">
    <name type="scientific">Gonapodya prolifera (strain JEL478)</name>
    <name type="common">Monoblepharis prolifera</name>
    <dbReference type="NCBI Taxonomy" id="1344416"/>
    <lineage>
        <taxon>Eukaryota</taxon>
        <taxon>Fungi</taxon>
        <taxon>Fungi incertae sedis</taxon>
        <taxon>Chytridiomycota</taxon>
        <taxon>Chytridiomycota incertae sedis</taxon>
        <taxon>Monoblepharidomycetes</taxon>
        <taxon>Monoblepharidales</taxon>
        <taxon>Gonapodyaceae</taxon>
        <taxon>Gonapodya</taxon>
    </lineage>
</organism>
<sequence>MRSAEAILLGERQTIKHLRATHLVLDGAPISMLYLFPDLRYYEGSCKEVVPSTFTTSNSRGRRHEHLESLDMCSIDRLHDDAVADLSAAIRSGCFPRLREIRVTSHPAPELEPGTNVEELDDAYALDIDLCAPTVLALLKLVDECPDISVSVICDNERMEKAFRLLYIKDDTPRRLRVSTFRQAPLTTLESPLGGGISVVDMFDVWPGQRYR</sequence>
<protein>
    <submittedName>
        <fullName evidence="1">Uncharacterized protein</fullName>
    </submittedName>
</protein>
<proteinExistence type="predicted"/>